<evidence type="ECO:0000256" key="8">
    <source>
        <dbReference type="ARBA" id="ARBA00023136"/>
    </source>
</evidence>
<evidence type="ECO:0000256" key="4">
    <source>
        <dbReference type="ARBA" id="ARBA00022475"/>
    </source>
</evidence>
<evidence type="ECO:0000313" key="11">
    <source>
        <dbReference type="Proteomes" id="UP000830167"/>
    </source>
</evidence>
<dbReference type="SUPFAM" id="SSF52540">
    <property type="entry name" value="P-loop containing nucleoside triphosphate hydrolases"/>
    <property type="match status" value="1"/>
</dbReference>
<evidence type="ECO:0000256" key="2">
    <source>
        <dbReference type="ARBA" id="ARBA00005417"/>
    </source>
</evidence>
<name>A0ABY4CQ51_9BACL</name>
<dbReference type="PANTHER" id="PTHR43553">
    <property type="entry name" value="HEAVY METAL TRANSPORTER"/>
    <property type="match status" value="1"/>
</dbReference>
<comment type="similarity">
    <text evidence="2">Belongs to the ABC transporter superfamily.</text>
</comment>
<dbReference type="Proteomes" id="UP000830167">
    <property type="component" value="Chromosome"/>
</dbReference>
<keyword evidence="11" id="KW-1185">Reference proteome</keyword>
<keyword evidence="6 10" id="KW-0067">ATP-binding</keyword>
<reference evidence="10" key="1">
    <citation type="submission" date="2021-12" db="EMBL/GenBank/DDBJ databases">
        <title>Alicyclobacillaceae gen. nov., sp. nov., isolated from chalcocite enrichment system.</title>
        <authorList>
            <person name="Jiang Z."/>
        </authorList>
    </citation>
    <scope>NUCLEOTIDE SEQUENCE</scope>
    <source>
        <strain evidence="10">MYW30-H2</strain>
    </source>
</reference>
<dbReference type="InterPro" id="IPR003593">
    <property type="entry name" value="AAA+_ATPase"/>
</dbReference>
<proteinExistence type="inferred from homology"/>
<evidence type="ECO:0000256" key="3">
    <source>
        <dbReference type="ARBA" id="ARBA00022448"/>
    </source>
</evidence>
<dbReference type="PROSITE" id="PS50893">
    <property type="entry name" value="ABC_TRANSPORTER_2"/>
    <property type="match status" value="1"/>
</dbReference>
<dbReference type="InterPro" id="IPR027417">
    <property type="entry name" value="P-loop_NTPase"/>
</dbReference>
<keyword evidence="4" id="KW-1003">Cell membrane</keyword>
<comment type="subcellular location">
    <subcellularLocation>
        <location evidence="1">Cell membrane</location>
        <topology evidence="1">Peripheral membrane protein</topology>
    </subcellularLocation>
</comment>
<sequence length="277" mass="31041">MNNHPILELQNVSVVYRQRNGLHTSLHEIGLQIGQGEWLAIAGRNGSGKSTLAKVIAGLCPISKGTITKQADLGHISMVFQNPDSQLIGETIFEDLCFSMENFQVDPNDMEIRAREALQQVGLAMDIHWEVSRLSGGQKQLLNIAGCLVTGANLFLFDESTSMLDPLARERMLQVVRTLHKAGRTIVWITQWMEELAWADRVIVLEDGRIKFSGCPRKFFYGVSNQTEWSPCEQFRFPPPYVVQVARLLQQKGIDIPKGPLTVEEFQQMCGAICQSV</sequence>
<dbReference type="CDD" id="cd03225">
    <property type="entry name" value="ABC_cobalt_CbiO_domain1"/>
    <property type="match status" value="1"/>
</dbReference>
<dbReference type="PROSITE" id="PS00211">
    <property type="entry name" value="ABC_TRANSPORTER_1"/>
    <property type="match status" value="1"/>
</dbReference>
<accession>A0ABY4CQ51</accession>
<dbReference type="RefSeq" id="WP_347436665.1">
    <property type="nucleotide sequence ID" value="NZ_CP089291.1"/>
</dbReference>
<dbReference type="EMBL" id="CP089291">
    <property type="protein sequence ID" value="UOF89970.1"/>
    <property type="molecule type" value="Genomic_DNA"/>
</dbReference>
<evidence type="ECO:0000313" key="10">
    <source>
        <dbReference type="EMBL" id="UOF89970.1"/>
    </source>
</evidence>
<protein>
    <submittedName>
        <fullName evidence="10">ATP-binding cassette domain-containing protein</fullName>
    </submittedName>
</protein>
<keyword evidence="3" id="KW-0813">Transport</keyword>
<organism evidence="10 11">
    <name type="scientific">Fodinisporobacter ferrooxydans</name>
    <dbReference type="NCBI Taxonomy" id="2901836"/>
    <lineage>
        <taxon>Bacteria</taxon>
        <taxon>Bacillati</taxon>
        <taxon>Bacillota</taxon>
        <taxon>Bacilli</taxon>
        <taxon>Bacillales</taxon>
        <taxon>Alicyclobacillaceae</taxon>
        <taxon>Fodinisporobacter</taxon>
    </lineage>
</organism>
<dbReference type="InterPro" id="IPR017871">
    <property type="entry name" value="ABC_transporter-like_CS"/>
</dbReference>
<dbReference type="InterPro" id="IPR015856">
    <property type="entry name" value="ABC_transpr_CbiO/EcfA_su"/>
</dbReference>
<keyword evidence="8" id="KW-0472">Membrane</keyword>
<dbReference type="InterPro" id="IPR003439">
    <property type="entry name" value="ABC_transporter-like_ATP-bd"/>
</dbReference>
<dbReference type="InterPro" id="IPR050095">
    <property type="entry name" value="ECF_ABC_transporter_ATP-bd"/>
</dbReference>
<keyword evidence="5" id="KW-0547">Nucleotide-binding</keyword>
<evidence type="ECO:0000259" key="9">
    <source>
        <dbReference type="PROSITE" id="PS50893"/>
    </source>
</evidence>
<dbReference type="GO" id="GO:0005524">
    <property type="term" value="F:ATP binding"/>
    <property type="evidence" value="ECO:0007669"/>
    <property type="project" value="UniProtKB-KW"/>
</dbReference>
<evidence type="ECO:0000256" key="5">
    <source>
        <dbReference type="ARBA" id="ARBA00022741"/>
    </source>
</evidence>
<evidence type="ECO:0000256" key="7">
    <source>
        <dbReference type="ARBA" id="ARBA00022967"/>
    </source>
</evidence>
<keyword evidence="7" id="KW-1278">Translocase</keyword>
<dbReference type="SMART" id="SM00382">
    <property type="entry name" value="AAA"/>
    <property type="match status" value="1"/>
</dbReference>
<evidence type="ECO:0000256" key="6">
    <source>
        <dbReference type="ARBA" id="ARBA00022840"/>
    </source>
</evidence>
<evidence type="ECO:0000256" key="1">
    <source>
        <dbReference type="ARBA" id="ARBA00004202"/>
    </source>
</evidence>
<dbReference type="PANTHER" id="PTHR43553:SF24">
    <property type="entry name" value="ENERGY-COUPLING FACTOR TRANSPORTER ATP-BINDING PROTEIN ECFA1"/>
    <property type="match status" value="1"/>
</dbReference>
<dbReference type="Gene3D" id="3.40.50.300">
    <property type="entry name" value="P-loop containing nucleotide triphosphate hydrolases"/>
    <property type="match status" value="1"/>
</dbReference>
<dbReference type="Pfam" id="PF00005">
    <property type="entry name" value="ABC_tran"/>
    <property type="match status" value="1"/>
</dbReference>
<gene>
    <name evidence="10" type="ORF">LSG31_19205</name>
</gene>
<feature type="domain" description="ABC transporter" evidence="9">
    <location>
        <begin position="7"/>
        <end position="232"/>
    </location>
</feature>